<evidence type="ECO:0000256" key="5">
    <source>
        <dbReference type="ARBA" id="ARBA00022741"/>
    </source>
</evidence>
<feature type="region of interest" description="Disordered" evidence="22">
    <location>
        <begin position="698"/>
        <end position="729"/>
    </location>
</feature>
<comment type="subcellular location">
    <subcellularLocation>
        <location evidence="2">Chromosome</location>
    </subcellularLocation>
    <subcellularLocation>
        <location evidence="1">Nucleus</location>
    </subcellularLocation>
</comment>
<evidence type="ECO:0000256" key="22">
    <source>
        <dbReference type="SAM" id="MobiDB-lite"/>
    </source>
</evidence>
<evidence type="ECO:0000256" key="17">
    <source>
        <dbReference type="ARBA" id="ARBA00053573"/>
    </source>
</evidence>
<evidence type="ECO:0000256" key="21">
    <source>
        <dbReference type="SAM" id="Coils"/>
    </source>
</evidence>
<comment type="function">
    <text evidence="17">Single-stranded 3'-5' DNA helicase that plays a key role in homology-driven double-strand break (DSB) repair. Involved in different DSB repair mechanisms that are guided by annealing of extensive stretches of complementary bases at break ends, such as microhomology-mediated end-joining (MMEJ), single-strand annealing (SSA) or synthesis-dependent strand annealing (SDSA). Possesses both DNA unwinding and annealing activities. Forms a complex with RAD51, stimulating HELQ DNA helicase activity and ability to unwing DNA. Efficiently unwinds substrates containing 3' overhangs or a D-loop. In contrast, interaction with the replication protein A (RPA/RP-A) complex inhibits DNA unwinding by HELQ but strongly stimulates DNA strand annealing. Triggers displacement of RPA from single-stranded DNA to facilitate annealing of complementary sequences.</text>
</comment>
<dbReference type="InterPro" id="IPR014001">
    <property type="entry name" value="Helicase_ATP-bd"/>
</dbReference>
<dbReference type="Pfam" id="PF20470">
    <property type="entry name" value="HTH_61"/>
    <property type="match status" value="1"/>
</dbReference>
<accession>A0A8J5Z886</accession>
<comment type="similarity">
    <text evidence="3">Belongs to the helicase family. SKI2 subfamily.</text>
</comment>
<dbReference type="FunFam" id="1.10.3380.20:FF:000002">
    <property type="entry name" value="helicase POLQ-like isoform X1"/>
    <property type="match status" value="1"/>
</dbReference>
<evidence type="ECO:0000256" key="6">
    <source>
        <dbReference type="ARBA" id="ARBA00022763"/>
    </source>
</evidence>
<dbReference type="InterPro" id="IPR023239">
    <property type="entry name" value="BRISC_Abraxas1"/>
</dbReference>
<feature type="region of interest" description="Disordered" evidence="22">
    <location>
        <begin position="1"/>
        <end position="35"/>
    </location>
</feature>
<evidence type="ECO:0000256" key="14">
    <source>
        <dbReference type="ARBA" id="ARBA00034617"/>
    </source>
</evidence>
<name>A0A8J5Z886_GALPY</name>
<dbReference type="SMART" id="SM00490">
    <property type="entry name" value="HELICc"/>
    <property type="match status" value="1"/>
</dbReference>
<evidence type="ECO:0000256" key="15">
    <source>
        <dbReference type="ARBA" id="ARBA00034808"/>
    </source>
</evidence>
<feature type="compositionally biased region" description="Basic and acidic residues" evidence="22">
    <location>
        <begin position="710"/>
        <end position="719"/>
    </location>
</feature>
<keyword evidence="6" id="KW-0227">DNA damage</keyword>
<keyword evidence="21" id="KW-0175">Coiled coil</keyword>
<dbReference type="InterPro" id="IPR027417">
    <property type="entry name" value="P-loop_NTPase"/>
</dbReference>
<dbReference type="InterPro" id="IPR046931">
    <property type="entry name" value="HTH_61"/>
</dbReference>
<dbReference type="FunFam" id="1.10.150.20:FF:000058">
    <property type="entry name" value="Helicase, POLQ like"/>
    <property type="match status" value="1"/>
</dbReference>
<dbReference type="SUPFAM" id="SSF158702">
    <property type="entry name" value="Sec63 N-terminal domain-like"/>
    <property type="match status" value="1"/>
</dbReference>
<dbReference type="SUPFAM" id="SSF52540">
    <property type="entry name" value="P-loop containing nucleoside triphosphate hydrolases"/>
    <property type="match status" value="1"/>
</dbReference>
<protein>
    <recommendedName>
        <fullName evidence="18">Helicase POLQ-like</fullName>
        <ecNumber evidence="15">5.6.2.4</ecNumber>
    </recommendedName>
    <alternativeName>
        <fullName evidence="20">Mus308-like helicase</fullName>
    </alternativeName>
    <alternativeName>
        <fullName evidence="19">POLQ-like helicase</fullName>
    </alternativeName>
</protein>
<evidence type="ECO:0000256" key="7">
    <source>
        <dbReference type="ARBA" id="ARBA00022801"/>
    </source>
</evidence>
<evidence type="ECO:0000259" key="24">
    <source>
        <dbReference type="PROSITE" id="PS51192"/>
    </source>
</evidence>
<keyword evidence="10" id="KW-0238">DNA-binding</keyword>
<dbReference type="InterPro" id="IPR001650">
    <property type="entry name" value="Helicase_C-like"/>
</dbReference>
<dbReference type="Gene3D" id="1.10.3380.20">
    <property type="match status" value="1"/>
</dbReference>
<evidence type="ECO:0000259" key="23">
    <source>
        <dbReference type="PROSITE" id="PS50249"/>
    </source>
</evidence>
<keyword evidence="9" id="KW-0067">ATP-binding</keyword>
<feature type="domain" description="MPN" evidence="23">
    <location>
        <begin position="112"/>
        <end position="265"/>
    </location>
</feature>
<dbReference type="PROSITE" id="PS51192">
    <property type="entry name" value="HELICASE_ATP_BIND_1"/>
    <property type="match status" value="1"/>
</dbReference>
<reference evidence="26" key="1">
    <citation type="journal article" date="2021" name="Evol. Appl.">
        <title>The genome of the Pyrenean desman and the effects of bottlenecks and inbreeding on the genomic landscape of an endangered species.</title>
        <authorList>
            <person name="Escoda L."/>
            <person name="Castresana J."/>
        </authorList>
    </citation>
    <scope>NUCLEOTIDE SEQUENCE</scope>
    <source>
        <strain evidence="26">IBE-C5619</strain>
    </source>
</reference>
<dbReference type="GO" id="GO:0043138">
    <property type="term" value="F:3'-5' DNA helicase activity"/>
    <property type="evidence" value="ECO:0007669"/>
    <property type="project" value="UniProtKB-EC"/>
</dbReference>
<keyword evidence="4" id="KW-0158">Chromosome</keyword>
<dbReference type="Pfam" id="PF21125">
    <property type="entry name" value="MPN_2A_DUB_like"/>
    <property type="match status" value="1"/>
</dbReference>
<feature type="domain" description="Helicase C-terminal" evidence="25">
    <location>
        <begin position="1038"/>
        <end position="1237"/>
    </location>
</feature>
<feature type="compositionally biased region" description="Polar residues" evidence="22">
    <location>
        <begin position="472"/>
        <end position="494"/>
    </location>
</feature>
<dbReference type="InterPro" id="IPR011545">
    <property type="entry name" value="DEAD/DEAH_box_helicase_dom"/>
</dbReference>
<feature type="region of interest" description="Disordered" evidence="22">
    <location>
        <begin position="472"/>
        <end position="576"/>
    </location>
</feature>
<evidence type="ECO:0000256" key="1">
    <source>
        <dbReference type="ARBA" id="ARBA00004123"/>
    </source>
</evidence>
<dbReference type="FunFam" id="3.40.50.300:FF:000813">
    <property type="entry name" value="helicase POLQ-like isoform X1"/>
    <property type="match status" value="1"/>
</dbReference>
<dbReference type="Proteomes" id="UP000700334">
    <property type="component" value="Unassembled WGS sequence"/>
</dbReference>
<dbReference type="CDD" id="cd18795">
    <property type="entry name" value="SF2_C_Ski2"/>
    <property type="match status" value="1"/>
</dbReference>
<feature type="coiled-coil region" evidence="21">
    <location>
        <begin position="324"/>
        <end position="365"/>
    </location>
</feature>
<dbReference type="GO" id="GO:0003677">
    <property type="term" value="F:DNA binding"/>
    <property type="evidence" value="ECO:0007669"/>
    <property type="project" value="UniProtKB-KW"/>
</dbReference>
<evidence type="ECO:0000256" key="16">
    <source>
        <dbReference type="ARBA" id="ARBA00048988"/>
    </source>
</evidence>
<sequence>EARGPLCAGVGPAPSKTPPSSLPRLAAAPPKDSGLACPAPAVARRCGGGSMEGESTSAVLSGFVLGALAFQHLNTDSDTVSRGAGRAVASLRKRACARASSPPPPRSSPRAPRRCSAAMCPRVSAFSRSRAVFVEGFLLGEVKGEAKNSITDSQMDDVEVIYTIDIQKYIPCYQLFSFYNSSGEVNEQALKKILSSVKKDVVGWYKFRRHSDQIMTFRERLLHRNLQQHLSSQELVFLLLTPSIVTESCSTHRLEHALYKPQKGLFHRIPLVVANLGMSEQLGYKTVSGSCMSAGFSRAVKRHSPDFFKEDGSLKEVHKINEMYASLQEELKSICKKVEHSEQAVEKLLQDVSRLKREIKKRKRAQIQAARDTNMQKEPQENVLLCQALRTFFPDSEFLHSCFISLKNRHISKSTCKTNHHLNVADNLTLMVEYTDIPEASPASSTLPMAKRKALDTDDDWQFKRSRLSETQNKLLKTDTESSNQEKATTTSSPETDEEIEKMKGSGGSCIRRRVSVRKRDRPSRGSIFAAPTTADLMPGDEKKVDAKEEEETVVESRRRKTVSAQPSEHNDSEEDMFGDYDSFGENSFLVQVDALEQKYMQLPEHRKHTTDLSTEDLCFKNIRHNKLSVASELNFTELKVDERTRNPSEREDISTKPGVDILYDIPSSQVLYFENLQNSSNNLNDQTAKEKNWTSLSHQTGNEELPCESIERPQKTDESSSIVKTNSAVNRRKSIKDHLKSAMTGNAKKAQTPIFSRTKQLKETLLSEEINVAKKTIESSSNDLGPFYSLPSKVKDLYVQFKGIENLYEWQHTCLTLNSVKERKNLIYSLPTSGGKTLVAEILMLQELLCRRKDVLLILPYVAIVQEKISGLSSFGVELGFFVEEYAGSKGKFPPIKRREKKSLYIATIEKGHSLVNSLIETGRINCLGLVVVDELHMIGEGSRGAILEMTLAKLLYTSKTTQIIGMSATLNNVEDLQEFLQAEYYTSQFRPVELKEYLKINDAIYEVDSKAENGMTFSRLLNYKYSDILKSMDPDHVVALVTEVIPNHSCLVFCPTKKNCENVAEMICKFLSKSYLKHKEKEKQEVVKNLKNLSSGNLCPVLKHTIPFGVAYHHSGLTSDERKLLEEAYSTGVLCLFTCTSTLAAGVNLPARRVVLRAPYVAREFLKRNQYQQMIGRAGRAGMDTTGESILILQEKDKQQVLELISRPLENCCSCLVQEGTRGIQTLFLSLIGLKIATNLGDIYRFMSCTFFGVQQKILLKEKSLWEITIESLRYLTEKGLLKEDPILMEKGFLQKDAIHQSEEEFQHNFHITKLGQASFKGTIDLAYCDILYRDLKKGLEGLVLESLLHLIYLTTPYDMASQCDPDWMIYFRLFNKLNPTDQKVAALVGVSESFIVKKASGQVIKKKVDKDIVNRLYLSFVLYTLLKETNIWSVSEKFNMPRGYIQNLHTGAAAFSSCVLHFCEELEEFWVYRALLVELTKRLTYCVKAELIPLMEVTGILEGRAKQLYNAGYKSLMHLANANPEVLIRTIDHLSRRQAKQIVSSAKMLLHEKAEALQEEVEELLRLPTDFPGVVVSSTEQS</sequence>
<feature type="domain" description="Helicase ATP-binding" evidence="24">
    <location>
        <begin position="818"/>
        <end position="990"/>
    </location>
</feature>
<dbReference type="GO" id="GO:0016787">
    <property type="term" value="F:hydrolase activity"/>
    <property type="evidence" value="ECO:0007669"/>
    <property type="project" value="UniProtKB-KW"/>
</dbReference>
<feature type="compositionally biased region" description="Basic residues" evidence="22">
    <location>
        <begin position="511"/>
        <end position="522"/>
    </location>
</feature>
<dbReference type="InterPro" id="IPR037518">
    <property type="entry name" value="MPN"/>
</dbReference>
<evidence type="ECO:0000313" key="26">
    <source>
        <dbReference type="EMBL" id="KAG8504333.1"/>
    </source>
</evidence>
<dbReference type="EMBL" id="JAGFMF010012298">
    <property type="protein sequence ID" value="KAG8504333.1"/>
    <property type="molecule type" value="Genomic_DNA"/>
</dbReference>
<dbReference type="Pfam" id="PF00271">
    <property type="entry name" value="Helicase_C"/>
    <property type="match status" value="1"/>
</dbReference>
<feature type="non-terminal residue" evidence="26">
    <location>
        <position position="1585"/>
    </location>
</feature>
<dbReference type="EC" id="5.6.2.4" evidence="15"/>
<comment type="catalytic activity">
    <reaction evidence="14">
        <text>Couples ATP hydrolysis with the unwinding of duplex DNA by translocating in the 3'-5' direction.</text>
        <dbReference type="EC" id="5.6.2.4"/>
    </reaction>
</comment>
<evidence type="ECO:0000256" key="9">
    <source>
        <dbReference type="ARBA" id="ARBA00022840"/>
    </source>
</evidence>
<organism evidence="26 27">
    <name type="scientific">Galemys pyrenaicus</name>
    <name type="common">Iberian desman</name>
    <name type="synonym">Pyrenean desman</name>
    <dbReference type="NCBI Taxonomy" id="202257"/>
    <lineage>
        <taxon>Eukaryota</taxon>
        <taxon>Metazoa</taxon>
        <taxon>Chordata</taxon>
        <taxon>Craniata</taxon>
        <taxon>Vertebrata</taxon>
        <taxon>Euteleostomi</taxon>
        <taxon>Mammalia</taxon>
        <taxon>Eutheria</taxon>
        <taxon>Laurasiatheria</taxon>
        <taxon>Eulipotyphla</taxon>
        <taxon>Talpidae</taxon>
        <taxon>Galemys</taxon>
    </lineage>
</organism>
<evidence type="ECO:0000256" key="8">
    <source>
        <dbReference type="ARBA" id="ARBA00022806"/>
    </source>
</evidence>
<dbReference type="GO" id="GO:0005524">
    <property type="term" value="F:ATP binding"/>
    <property type="evidence" value="ECO:0007669"/>
    <property type="project" value="UniProtKB-KW"/>
</dbReference>
<dbReference type="Gene3D" id="1.10.150.20">
    <property type="entry name" value="5' to 3' exonuclease, C-terminal subdomain"/>
    <property type="match status" value="1"/>
</dbReference>
<dbReference type="SMART" id="SM00487">
    <property type="entry name" value="DEXDc"/>
    <property type="match status" value="1"/>
</dbReference>
<proteinExistence type="inferred from homology"/>
<dbReference type="FunFam" id="3.40.50.300:FF:001293">
    <property type="entry name" value="helicase POLQ-like isoform X5"/>
    <property type="match status" value="1"/>
</dbReference>
<evidence type="ECO:0000256" key="18">
    <source>
        <dbReference type="ARBA" id="ARBA00069099"/>
    </source>
</evidence>
<dbReference type="PANTHER" id="PTHR47961:SF12">
    <property type="entry name" value="HELICASE POLQ-LIKE"/>
    <property type="match status" value="1"/>
</dbReference>
<evidence type="ECO:0000256" key="11">
    <source>
        <dbReference type="ARBA" id="ARBA00023204"/>
    </source>
</evidence>
<comment type="catalytic activity">
    <reaction evidence="16">
        <text>ATP + H2O = ADP + phosphate + H(+)</text>
        <dbReference type="Rhea" id="RHEA:13065"/>
        <dbReference type="ChEBI" id="CHEBI:15377"/>
        <dbReference type="ChEBI" id="CHEBI:15378"/>
        <dbReference type="ChEBI" id="CHEBI:30616"/>
        <dbReference type="ChEBI" id="CHEBI:43474"/>
        <dbReference type="ChEBI" id="CHEBI:456216"/>
        <dbReference type="EC" id="5.6.2.4"/>
    </reaction>
</comment>
<dbReference type="GO" id="GO:0005634">
    <property type="term" value="C:nucleus"/>
    <property type="evidence" value="ECO:0007669"/>
    <property type="project" value="UniProtKB-SubCell"/>
</dbReference>
<keyword evidence="27" id="KW-1185">Reference proteome</keyword>
<dbReference type="Gene3D" id="3.40.50.300">
    <property type="entry name" value="P-loop containing nucleotide triphosphate hydrolases"/>
    <property type="match status" value="2"/>
</dbReference>
<dbReference type="GO" id="GO:0005694">
    <property type="term" value="C:chromosome"/>
    <property type="evidence" value="ECO:0007669"/>
    <property type="project" value="UniProtKB-SubCell"/>
</dbReference>
<evidence type="ECO:0000256" key="10">
    <source>
        <dbReference type="ARBA" id="ARBA00023125"/>
    </source>
</evidence>
<keyword evidence="12" id="KW-0413">Isomerase</keyword>
<feature type="compositionally biased region" description="Polar residues" evidence="22">
    <location>
        <begin position="720"/>
        <end position="729"/>
    </location>
</feature>
<evidence type="ECO:0000256" key="12">
    <source>
        <dbReference type="ARBA" id="ARBA00023235"/>
    </source>
</evidence>
<evidence type="ECO:0000256" key="19">
    <source>
        <dbReference type="ARBA" id="ARBA00074990"/>
    </source>
</evidence>
<evidence type="ECO:0000259" key="25">
    <source>
        <dbReference type="PROSITE" id="PS51194"/>
    </source>
</evidence>
<dbReference type="InterPro" id="IPR048960">
    <property type="entry name" value="POLQ-like_helical"/>
</dbReference>
<evidence type="ECO:0000313" key="27">
    <source>
        <dbReference type="Proteomes" id="UP000700334"/>
    </source>
</evidence>
<dbReference type="GO" id="GO:0006281">
    <property type="term" value="P:DNA repair"/>
    <property type="evidence" value="ECO:0007669"/>
    <property type="project" value="UniProtKB-KW"/>
</dbReference>
<dbReference type="PROSITE" id="PS51194">
    <property type="entry name" value="HELICASE_CTER"/>
    <property type="match status" value="1"/>
</dbReference>
<keyword evidence="11" id="KW-0234">DNA repair</keyword>
<dbReference type="CDD" id="cd18026">
    <property type="entry name" value="DEXHc_POLQ-like"/>
    <property type="match status" value="1"/>
</dbReference>
<dbReference type="PROSITE" id="PS50249">
    <property type="entry name" value="MPN"/>
    <property type="match status" value="1"/>
</dbReference>
<comment type="caution">
    <text evidence="26">The sequence shown here is derived from an EMBL/GenBank/DDBJ whole genome shotgun (WGS) entry which is preliminary data.</text>
</comment>
<evidence type="ECO:0000256" key="3">
    <source>
        <dbReference type="ARBA" id="ARBA00010140"/>
    </source>
</evidence>
<dbReference type="CDD" id="cd23523">
    <property type="entry name" value="Abraxas_1"/>
    <property type="match status" value="1"/>
</dbReference>
<evidence type="ECO:0000256" key="2">
    <source>
        <dbReference type="ARBA" id="ARBA00004286"/>
    </source>
</evidence>
<gene>
    <name evidence="26" type="ORF">J0S82_007590</name>
</gene>
<keyword evidence="7" id="KW-0378">Hydrolase</keyword>
<dbReference type="Pfam" id="PF00270">
    <property type="entry name" value="DEAD"/>
    <property type="match status" value="1"/>
</dbReference>
<evidence type="ECO:0000256" key="13">
    <source>
        <dbReference type="ARBA" id="ARBA00023242"/>
    </source>
</evidence>
<keyword evidence="5" id="KW-0547">Nucleotide-binding</keyword>
<dbReference type="InterPro" id="IPR050474">
    <property type="entry name" value="Hel308_SKI2-like"/>
</dbReference>
<evidence type="ECO:0000256" key="4">
    <source>
        <dbReference type="ARBA" id="ARBA00022454"/>
    </source>
</evidence>
<keyword evidence="8 26" id="KW-0347">Helicase</keyword>
<dbReference type="OrthoDB" id="2320933at2759"/>
<dbReference type="PRINTS" id="PR02052">
    <property type="entry name" value="ABRAXAS"/>
</dbReference>
<dbReference type="Pfam" id="PF21099">
    <property type="entry name" value="POLQ_helical"/>
    <property type="match status" value="1"/>
</dbReference>
<keyword evidence="13" id="KW-0539">Nucleus</keyword>
<dbReference type="PANTHER" id="PTHR47961">
    <property type="entry name" value="DNA POLYMERASE THETA, PUTATIVE (AFU_ORTHOLOGUE AFUA_1G05260)-RELATED"/>
    <property type="match status" value="1"/>
</dbReference>
<evidence type="ECO:0000256" key="20">
    <source>
        <dbReference type="ARBA" id="ARBA00076391"/>
    </source>
</evidence>